<dbReference type="InterPro" id="IPR026444">
    <property type="entry name" value="Secre_tail"/>
</dbReference>
<name>A0ABS1WMT8_9FLAO</name>
<dbReference type="Proteomes" id="UP000605013">
    <property type="component" value="Unassembled WGS sequence"/>
</dbReference>
<dbReference type="NCBIfam" id="TIGR04183">
    <property type="entry name" value="Por_Secre_tail"/>
    <property type="match status" value="1"/>
</dbReference>
<dbReference type="EMBL" id="JAEMEF010000027">
    <property type="protein sequence ID" value="MBL7561233.1"/>
    <property type="molecule type" value="Genomic_DNA"/>
</dbReference>
<evidence type="ECO:0000256" key="1">
    <source>
        <dbReference type="ARBA" id="ARBA00022729"/>
    </source>
</evidence>
<organism evidence="2 4">
    <name type="scientific">Olleya sediminilitoris</name>
    <dbReference type="NCBI Taxonomy" id="2795739"/>
    <lineage>
        <taxon>Bacteria</taxon>
        <taxon>Pseudomonadati</taxon>
        <taxon>Bacteroidota</taxon>
        <taxon>Flavobacteriia</taxon>
        <taxon>Flavobacteriales</taxon>
        <taxon>Flavobacteriaceae</taxon>
    </lineage>
</organism>
<accession>A0ABS1WMT8</accession>
<evidence type="ECO:0000313" key="4">
    <source>
        <dbReference type="Proteomes" id="UP000605013"/>
    </source>
</evidence>
<feature type="non-terminal residue" evidence="2">
    <location>
        <position position="1"/>
    </location>
</feature>
<gene>
    <name evidence="2" type="ORF">JAO71_11250</name>
    <name evidence="3" type="ORF">JAO71_15680</name>
</gene>
<keyword evidence="4" id="KW-1185">Reference proteome</keyword>
<comment type="caution">
    <text evidence="2">The sequence shown here is derived from an EMBL/GenBank/DDBJ whole genome shotgun (WGS) entry which is preliminary data.</text>
</comment>
<sequence>YNILGQAIQSFDSVTTQEVSMSALTSGIYIAEIIETSGVKTTLKFVKQ</sequence>
<evidence type="ECO:0000313" key="3">
    <source>
        <dbReference type="EMBL" id="MBL7561233.1"/>
    </source>
</evidence>
<reference evidence="2 4" key="1">
    <citation type="submission" date="2020-12" db="EMBL/GenBank/DDBJ databases">
        <title>Olleya sediminilitoris sp. nov., isolated from a tidal flat.</title>
        <authorList>
            <person name="Park S."/>
            <person name="Yoon J.-H."/>
        </authorList>
    </citation>
    <scope>NUCLEOTIDE SEQUENCE [LARGE SCALE GENOMIC DNA]</scope>
    <source>
        <strain evidence="2 4">YSTF-M6</strain>
    </source>
</reference>
<keyword evidence="1" id="KW-0732">Signal</keyword>
<evidence type="ECO:0000313" key="2">
    <source>
        <dbReference type="EMBL" id="MBL7560378.1"/>
    </source>
</evidence>
<proteinExistence type="predicted"/>
<protein>
    <submittedName>
        <fullName evidence="2">T9SS type A sorting domain-containing protein</fullName>
    </submittedName>
</protein>
<dbReference type="EMBL" id="JAEMEF010000010">
    <property type="protein sequence ID" value="MBL7560378.1"/>
    <property type="molecule type" value="Genomic_DNA"/>
</dbReference>